<dbReference type="EMBL" id="AP022870">
    <property type="protein sequence ID" value="BCB77815.1"/>
    <property type="molecule type" value="Genomic_DNA"/>
</dbReference>
<name>A0A6F8XVG0_9ACTN</name>
<evidence type="ECO:0000313" key="3">
    <source>
        <dbReference type="Proteomes" id="UP000502508"/>
    </source>
</evidence>
<accession>A0A6F8XVG0</accession>
<feature type="region of interest" description="Disordered" evidence="1">
    <location>
        <begin position="52"/>
        <end position="153"/>
    </location>
</feature>
<dbReference type="AlphaFoldDB" id="A0A6F8XVG0"/>
<dbReference type="KEGG" id="pfla:Pflav_042250"/>
<feature type="region of interest" description="Disordered" evidence="1">
    <location>
        <begin position="1"/>
        <end position="38"/>
    </location>
</feature>
<proteinExistence type="predicted"/>
<protein>
    <submittedName>
        <fullName evidence="2">Uncharacterized protein</fullName>
    </submittedName>
</protein>
<organism evidence="2 3">
    <name type="scientific">Phytohabitans flavus</name>
    <dbReference type="NCBI Taxonomy" id="1076124"/>
    <lineage>
        <taxon>Bacteria</taxon>
        <taxon>Bacillati</taxon>
        <taxon>Actinomycetota</taxon>
        <taxon>Actinomycetes</taxon>
        <taxon>Micromonosporales</taxon>
        <taxon>Micromonosporaceae</taxon>
    </lineage>
</organism>
<evidence type="ECO:0000256" key="1">
    <source>
        <dbReference type="SAM" id="MobiDB-lite"/>
    </source>
</evidence>
<sequence length="153" mass="15355">MWKFDPINAKSGASGPDDSEAFLDELGLESDSAGYAPREARCLGADASYREAEQMRRATNPSLVSARGRPGEPGRAVRRGTRAGRVRAGQASRAGRSVGTSGPGEPAGTGEPDRGGPGESGPAGGPGQTGQARRAGRAGAGGPGLGWGVRRGG</sequence>
<feature type="compositionally biased region" description="Acidic residues" evidence="1">
    <location>
        <begin position="17"/>
        <end position="28"/>
    </location>
</feature>
<feature type="compositionally biased region" description="Basic residues" evidence="1">
    <location>
        <begin position="76"/>
        <end position="85"/>
    </location>
</feature>
<evidence type="ECO:0000313" key="2">
    <source>
        <dbReference type="EMBL" id="BCB77815.1"/>
    </source>
</evidence>
<reference evidence="2 3" key="2">
    <citation type="submission" date="2020-03" db="EMBL/GenBank/DDBJ databases">
        <authorList>
            <person name="Ichikawa N."/>
            <person name="Kimura A."/>
            <person name="Kitahashi Y."/>
            <person name="Uohara A."/>
        </authorList>
    </citation>
    <scope>NUCLEOTIDE SEQUENCE [LARGE SCALE GENOMIC DNA]</scope>
    <source>
        <strain evidence="2 3">NBRC 107702</strain>
    </source>
</reference>
<feature type="compositionally biased region" description="Gly residues" evidence="1">
    <location>
        <begin position="117"/>
        <end position="128"/>
    </location>
</feature>
<feature type="compositionally biased region" description="Gly residues" evidence="1">
    <location>
        <begin position="138"/>
        <end position="153"/>
    </location>
</feature>
<keyword evidence="3" id="KW-1185">Reference proteome</keyword>
<reference evidence="2 3" key="1">
    <citation type="submission" date="2020-03" db="EMBL/GenBank/DDBJ databases">
        <title>Whole genome shotgun sequence of Phytohabitans flavus NBRC 107702.</title>
        <authorList>
            <person name="Komaki H."/>
            <person name="Tamura T."/>
        </authorList>
    </citation>
    <scope>NUCLEOTIDE SEQUENCE [LARGE SCALE GENOMIC DNA]</scope>
    <source>
        <strain evidence="2 3">NBRC 107702</strain>
    </source>
</reference>
<dbReference type="Proteomes" id="UP000502508">
    <property type="component" value="Chromosome"/>
</dbReference>
<gene>
    <name evidence="2" type="ORF">Pflav_042250</name>
</gene>